<accession>A0ACB8WB38</accession>
<reference evidence="1" key="1">
    <citation type="submission" date="2022-04" db="EMBL/GenBank/DDBJ databases">
        <title>Jade perch genome.</title>
        <authorList>
            <person name="Chao B."/>
        </authorList>
    </citation>
    <scope>NUCLEOTIDE SEQUENCE</scope>
    <source>
        <strain evidence="1">CB-2022</strain>
    </source>
</reference>
<protein>
    <submittedName>
        <fullName evidence="1">Uncharacterized protein</fullName>
    </submittedName>
</protein>
<organism evidence="1 2">
    <name type="scientific">Scortum barcoo</name>
    <name type="common">barcoo grunter</name>
    <dbReference type="NCBI Taxonomy" id="214431"/>
    <lineage>
        <taxon>Eukaryota</taxon>
        <taxon>Metazoa</taxon>
        <taxon>Chordata</taxon>
        <taxon>Craniata</taxon>
        <taxon>Vertebrata</taxon>
        <taxon>Euteleostomi</taxon>
        <taxon>Actinopterygii</taxon>
        <taxon>Neopterygii</taxon>
        <taxon>Teleostei</taxon>
        <taxon>Neoteleostei</taxon>
        <taxon>Acanthomorphata</taxon>
        <taxon>Eupercaria</taxon>
        <taxon>Centrarchiformes</taxon>
        <taxon>Terapontoidei</taxon>
        <taxon>Terapontidae</taxon>
        <taxon>Scortum</taxon>
    </lineage>
</organism>
<evidence type="ECO:0000313" key="2">
    <source>
        <dbReference type="Proteomes" id="UP000831701"/>
    </source>
</evidence>
<dbReference type="Proteomes" id="UP000831701">
    <property type="component" value="Chromosome 12"/>
</dbReference>
<comment type="caution">
    <text evidence="1">The sequence shown here is derived from an EMBL/GenBank/DDBJ whole genome shotgun (WGS) entry which is preliminary data.</text>
</comment>
<dbReference type="EMBL" id="CM041542">
    <property type="protein sequence ID" value="KAI3365057.1"/>
    <property type="molecule type" value="Genomic_DNA"/>
</dbReference>
<sequence length="117" mass="12903">MTRSATLHGGQGQCLWSGKPGCRVVVPREELWSRATAPSHREESAEVARASVSGCPLDASLGRCSRHVPTGRRPQGRPTTRWRDYVSQLAWEHLGIPRKSWRKCLGISAQTAASITR</sequence>
<gene>
    <name evidence="1" type="ORF">L3Q82_010177</name>
</gene>
<name>A0ACB8WB38_9TELE</name>
<proteinExistence type="predicted"/>
<keyword evidence="2" id="KW-1185">Reference proteome</keyword>
<evidence type="ECO:0000313" key="1">
    <source>
        <dbReference type="EMBL" id="KAI3365057.1"/>
    </source>
</evidence>